<dbReference type="Gene3D" id="3.40.50.1820">
    <property type="entry name" value="alpha/beta hydrolase"/>
    <property type="match status" value="1"/>
</dbReference>
<evidence type="ECO:0000313" key="5">
    <source>
        <dbReference type="Proteomes" id="UP000305792"/>
    </source>
</evidence>
<dbReference type="InterPro" id="IPR051601">
    <property type="entry name" value="Serine_prot/Carboxylest_S33"/>
</dbReference>
<dbReference type="Proteomes" id="UP000305792">
    <property type="component" value="Unassembled WGS sequence"/>
</dbReference>
<dbReference type="AlphaFoldDB" id="A0A4S8PMJ6"/>
<evidence type="ECO:0000256" key="1">
    <source>
        <dbReference type="ARBA" id="ARBA00010088"/>
    </source>
</evidence>
<feature type="domain" description="AB hydrolase-1" evidence="3">
    <location>
        <begin position="44"/>
        <end position="198"/>
    </location>
</feature>
<dbReference type="EMBL" id="STGX01000003">
    <property type="protein sequence ID" value="THV30955.1"/>
    <property type="molecule type" value="Genomic_DNA"/>
</dbReference>
<comment type="similarity">
    <text evidence="1">Belongs to the peptidase S33 family.</text>
</comment>
<dbReference type="PANTHER" id="PTHR43248:SF2">
    <property type="entry name" value="PROLYL AMINOPEPTIDASE"/>
    <property type="match status" value="1"/>
</dbReference>
<sequence length="420" mass="46762">MPGMWIRERTVRVPLDWWDPRGEIEVFVRELTDPDKRGDDLPLLTYLQGGPGGANPRPLEPGGWIAEALKHYRVVLVDQRGTGRSTPLDARSVEGMGAEDGAEHLARFRADSIVRDLEHVRAEVYGGRKWATLAQSYGGWLTLAYLSHAPEALSAAYVCGGIPGNPMSADEVYRRTFDRVAAKTAEYYRRYPQDVERVAAIADRLAAAPVLLPDGDPLTVHRFQTLGIDFGMKPGFERMHWLVEDAFIDGDRLSEGFLAGVLARTSSAANPLFWTLQESIYGDGPNGPTAWAAQRERDRRPEFDGARRPLPFTGEMAFPWMFEEVRLLRGFGPAVRALAERTEWSPVLDPARLAANDVPVAAAVYFDDMFVDSGLQLATLQGLGNAQAWVTNEYEHDGIGAERVFARLRELVRDRGGEQR</sequence>
<reference evidence="4 5" key="1">
    <citation type="journal article" date="2018" name="Int. J. Syst. Evol. Microbiol.">
        <title>Glycomyces paridis sp. nov., isolated from the medicinal plant Paris polyphylla.</title>
        <authorList>
            <person name="Fang X.M."/>
            <person name="Bai J.L."/>
            <person name="Su J."/>
            <person name="Zhao L.L."/>
            <person name="Liu H.Y."/>
            <person name="Ma B.P."/>
            <person name="Zhang Y.Q."/>
            <person name="Yu L.Y."/>
        </authorList>
    </citation>
    <scope>NUCLEOTIDE SEQUENCE [LARGE SCALE GENOMIC DNA]</scope>
    <source>
        <strain evidence="4 5">CPCC 204357</strain>
    </source>
</reference>
<evidence type="ECO:0000256" key="2">
    <source>
        <dbReference type="ARBA" id="ARBA00022801"/>
    </source>
</evidence>
<dbReference type="PANTHER" id="PTHR43248">
    <property type="entry name" value="2-SUCCINYL-6-HYDROXY-2,4-CYCLOHEXADIENE-1-CARBOXYLATE SYNTHASE"/>
    <property type="match status" value="1"/>
</dbReference>
<dbReference type="InterPro" id="IPR029058">
    <property type="entry name" value="AB_hydrolase_fold"/>
</dbReference>
<evidence type="ECO:0000313" key="4">
    <source>
        <dbReference type="EMBL" id="THV30955.1"/>
    </source>
</evidence>
<organism evidence="4 5">
    <name type="scientific">Glycomyces paridis</name>
    <dbReference type="NCBI Taxonomy" id="2126555"/>
    <lineage>
        <taxon>Bacteria</taxon>
        <taxon>Bacillati</taxon>
        <taxon>Actinomycetota</taxon>
        <taxon>Actinomycetes</taxon>
        <taxon>Glycomycetales</taxon>
        <taxon>Glycomycetaceae</taxon>
        <taxon>Glycomyces</taxon>
    </lineage>
</organism>
<proteinExistence type="inferred from homology"/>
<protein>
    <submittedName>
        <fullName evidence="4">Alpha/beta hydrolase</fullName>
    </submittedName>
</protein>
<accession>A0A4S8PMJ6</accession>
<dbReference type="SUPFAM" id="SSF53474">
    <property type="entry name" value="alpha/beta-Hydrolases"/>
    <property type="match status" value="1"/>
</dbReference>
<dbReference type="InterPro" id="IPR000073">
    <property type="entry name" value="AB_hydrolase_1"/>
</dbReference>
<dbReference type="Pfam" id="PF00561">
    <property type="entry name" value="Abhydrolase_1"/>
    <property type="match status" value="1"/>
</dbReference>
<keyword evidence="2 4" id="KW-0378">Hydrolase</keyword>
<evidence type="ECO:0000259" key="3">
    <source>
        <dbReference type="Pfam" id="PF00561"/>
    </source>
</evidence>
<dbReference type="GO" id="GO:0004177">
    <property type="term" value="F:aminopeptidase activity"/>
    <property type="evidence" value="ECO:0007669"/>
    <property type="project" value="UniProtKB-EC"/>
</dbReference>
<comment type="caution">
    <text evidence="4">The sequence shown here is derived from an EMBL/GenBank/DDBJ whole genome shotgun (WGS) entry which is preliminary data.</text>
</comment>
<dbReference type="OrthoDB" id="9796770at2"/>
<dbReference type="InterPro" id="IPR002410">
    <property type="entry name" value="Peptidase_S33"/>
</dbReference>
<keyword evidence="5" id="KW-1185">Reference proteome</keyword>
<dbReference type="PRINTS" id="PR00793">
    <property type="entry name" value="PROAMNOPTASE"/>
</dbReference>
<name>A0A4S8PMJ6_9ACTN</name>
<gene>
    <name evidence="4" type="ORF">E9998_05395</name>
</gene>
<dbReference type="GO" id="GO:0006508">
    <property type="term" value="P:proteolysis"/>
    <property type="evidence" value="ECO:0007669"/>
    <property type="project" value="InterPro"/>
</dbReference>